<keyword evidence="3" id="KW-0808">Transferase</keyword>
<keyword evidence="4" id="KW-1185">Reference proteome</keyword>
<dbReference type="AlphaFoldDB" id="A0A7V8RF02"/>
<comment type="caution">
    <text evidence="3">The sequence shown here is derived from an EMBL/GenBank/DDBJ whole genome shotgun (WGS) entry which is preliminary data.</text>
</comment>
<name>A0A7V8RF02_9SPHN</name>
<accession>A0A7V8RF02</accession>
<dbReference type="Gene3D" id="3.40.630.30">
    <property type="match status" value="1"/>
</dbReference>
<organism evidence="3 4">
    <name type="scientific">Sphingomonas ursincola</name>
    <dbReference type="NCBI Taxonomy" id="56361"/>
    <lineage>
        <taxon>Bacteria</taxon>
        <taxon>Pseudomonadati</taxon>
        <taxon>Pseudomonadota</taxon>
        <taxon>Alphaproteobacteria</taxon>
        <taxon>Sphingomonadales</taxon>
        <taxon>Sphingomonadaceae</taxon>
        <taxon>Sphingomonas</taxon>
    </lineage>
</organism>
<dbReference type="SUPFAM" id="SSF55729">
    <property type="entry name" value="Acyl-CoA N-acyltransferases (Nat)"/>
    <property type="match status" value="1"/>
</dbReference>
<feature type="domain" description="N-acetyltransferase" evidence="2">
    <location>
        <begin position="6"/>
        <end position="171"/>
    </location>
</feature>
<dbReference type="PROSITE" id="PS51186">
    <property type="entry name" value="GNAT"/>
    <property type="match status" value="1"/>
</dbReference>
<dbReference type="CDD" id="cd04301">
    <property type="entry name" value="NAT_SF"/>
    <property type="match status" value="1"/>
</dbReference>
<dbReference type="InterPro" id="IPR000182">
    <property type="entry name" value="GNAT_dom"/>
</dbReference>
<dbReference type="RefSeq" id="WP_181267647.1">
    <property type="nucleotide sequence ID" value="NZ_BAAAGB010000001.1"/>
</dbReference>
<dbReference type="Pfam" id="PF00583">
    <property type="entry name" value="Acetyltransf_1"/>
    <property type="match status" value="1"/>
</dbReference>
<gene>
    <name evidence="3" type="ORF">FG486_11985</name>
</gene>
<dbReference type="Proteomes" id="UP000589292">
    <property type="component" value="Unassembled WGS sequence"/>
</dbReference>
<evidence type="ECO:0000313" key="3">
    <source>
        <dbReference type="EMBL" id="MBA1375060.1"/>
    </source>
</evidence>
<dbReference type="InterPro" id="IPR016181">
    <property type="entry name" value="Acyl_CoA_acyltransferase"/>
</dbReference>
<protein>
    <submittedName>
        <fullName evidence="3">GNAT family N-acetyltransferase</fullName>
    </submittedName>
</protein>
<proteinExistence type="predicted"/>
<feature type="region of interest" description="Disordered" evidence="1">
    <location>
        <begin position="150"/>
        <end position="178"/>
    </location>
</feature>
<evidence type="ECO:0000256" key="1">
    <source>
        <dbReference type="SAM" id="MobiDB-lite"/>
    </source>
</evidence>
<dbReference type="EMBL" id="VDES01000002">
    <property type="protein sequence ID" value="MBA1375060.1"/>
    <property type="molecule type" value="Genomic_DNA"/>
</dbReference>
<dbReference type="GO" id="GO:0016747">
    <property type="term" value="F:acyltransferase activity, transferring groups other than amino-acyl groups"/>
    <property type="evidence" value="ECO:0007669"/>
    <property type="project" value="InterPro"/>
</dbReference>
<evidence type="ECO:0000259" key="2">
    <source>
        <dbReference type="PROSITE" id="PS51186"/>
    </source>
</evidence>
<sequence length="178" mass="19547">MTCSQITLSTATPADYPAFKRELQAAFAVAVVEELGGLPDGPIPSDAELDEALSAPHAIVLQILREGHRVGGAVVTINRDTQANSLDLLYVSPDQHGRGLGKAAWSAIEAMFPETRSWETATPCFEKRNIHFYVNVCGFHIVEYFNERHSEPDQSSSTGLPGDGEMFRFMKTKNPVRL</sequence>
<evidence type="ECO:0000313" key="4">
    <source>
        <dbReference type="Proteomes" id="UP000589292"/>
    </source>
</evidence>
<reference evidence="3 4" key="1">
    <citation type="journal article" date="1994" name="Int. J. Syst. Bacteriol.">
        <title>Phylogenetic positions of novel aerobic, bacteriochlorophyll a-containing bacteria and description of Roseococcus thiosulfatophilus gen. nov., sp. nov., Erythromicrobium ramosum gen. nov., sp. nov., and Erythrobacter litoralis sp. nov.</title>
        <authorList>
            <person name="Yurkov V."/>
            <person name="Stackebrandt E."/>
            <person name="Holmes A."/>
            <person name="Fuerst J.A."/>
            <person name="Hugenholtz P."/>
            <person name="Golecki J."/>
            <person name="Gad'on N."/>
            <person name="Gorlenko V.M."/>
            <person name="Kompantseva E.I."/>
            <person name="Drews G."/>
        </authorList>
    </citation>
    <scope>NUCLEOTIDE SEQUENCE [LARGE SCALE GENOMIC DNA]</scope>
    <source>
        <strain evidence="3 4">KR-99</strain>
    </source>
</reference>